<dbReference type="Proteomes" id="UP000479293">
    <property type="component" value="Unassembled WGS sequence"/>
</dbReference>
<keyword evidence="1" id="KW-0732">Signal</keyword>
<evidence type="ECO:0000313" key="3">
    <source>
        <dbReference type="Proteomes" id="UP000479293"/>
    </source>
</evidence>
<dbReference type="AlphaFoldDB" id="A0A7C9F5T6"/>
<evidence type="ECO:0000313" key="2">
    <source>
        <dbReference type="EMBL" id="MPR33486.1"/>
    </source>
</evidence>
<dbReference type="RefSeq" id="WP_152758771.1">
    <property type="nucleotide sequence ID" value="NZ_WHLY01000002.1"/>
</dbReference>
<feature type="signal peptide" evidence="1">
    <location>
        <begin position="1"/>
        <end position="18"/>
    </location>
</feature>
<organism evidence="2 3">
    <name type="scientific">Salmonirosea aquatica</name>
    <dbReference type="NCBI Taxonomy" id="2654236"/>
    <lineage>
        <taxon>Bacteria</taxon>
        <taxon>Pseudomonadati</taxon>
        <taxon>Bacteroidota</taxon>
        <taxon>Cytophagia</taxon>
        <taxon>Cytophagales</taxon>
        <taxon>Spirosomataceae</taxon>
        <taxon>Salmonirosea</taxon>
    </lineage>
</organism>
<dbReference type="EMBL" id="WHLY01000002">
    <property type="protein sequence ID" value="MPR33486.1"/>
    <property type="molecule type" value="Genomic_DNA"/>
</dbReference>
<sequence length="170" mass="19255">MKFFLLSCLSFLSTIAYGQNITIKDLISITECDRGTCFGTFFEGRGFHLKERDTYKGLELTYCTDPSIDLHATALNLYGGTVGVIILKPDKTAIMLLHDRFGFQENLLAELHSLGFTWTKRVPFVDDEQAEQYNSSEFSDISILVCSVVQPYRTSRVTNYVVGVIRERSI</sequence>
<comment type="caution">
    <text evidence="2">The sequence shown here is derived from an EMBL/GenBank/DDBJ whole genome shotgun (WGS) entry which is preliminary data.</text>
</comment>
<evidence type="ECO:0000256" key="1">
    <source>
        <dbReference type="SAM" id="SignalP"/>
    </source>
</evidence>
<feature type="chain" id="PRO_5029008279" evidence="1">
    <location>
        <begin position="19"/>
        <end position="170"/>
    </location>
</feature>
<proteinExistence type="predicted"/>
<protein>
    <submittedName>
        <fullName evidence="2">Uncharacterized protein</fullName>
    </submittedName>
</protein>
<gene>
    <name evidence="2" type="ORF">GBK04_08935</name>
</gene>
<accession>A0A7C9F5T6</accession>
<reference evidence="2 3" key="1">
    <citation type="submission" date="2019-10" db="EMBL/GenBank/DDBJ databases">
        <title>Draft Genome Sequence of Cytophagaceae sp. SJW1-29.</title>
        <authorList>
            <person name="Choi A."/>
        </authorList>
    </citation>
    <scope>NUCLEOTIDE SEQUENCE [LARGE SCALE GENOMIC DNA]</scope>
    <source>
        <strain evidence="2 3">SJW1-29</strain>
    </source>
</reference>
<keyword evidence="3" id="KW-1185">Reference proteome</keyword>
<name>A0A7C9F5T6_9BACT</name>